<reference evidence="2" key="2">
    <citation type="journal article" date="2022" name="Microbiol. Resour. Announc.">
        <title>Whole-Genome Sequence of Entomortierella parvispora E1425, a Mucoromycotan Fungus Associated with Burkholderiaceae-Related Endosymbiotic Bacteria.</title>
        <authorList>
            <person name="Herlambang A."/>
            <person name="Guo Y."/>
            <person name="Takashima Y."/>
            <person name="Narisawa K."/>
            <person name="Ohta H."/>
            <person name="Nishizawa T."/>
        </authorList>
    </citation>
    <scope>NUCLEOTIDE SEQUENCE</scope>
    <source>
        <strain evidence="2">E1425</strain>
    </source>
</reference>
<reference evidence="2" key="1">
    <citation type="submission" date="2021-11" db="EMBL/GenBank/DDBJ databases">
        <authorList>
            <person name="Herlambang A."/>
            <person name="Guo Y."/>
            <person name="Takashima Y."/>
            <person name="Nishizawa T."/>
        </authorList>
    </citation>
    <scope>NUCLEOTIDE SEQUENCE</scope>
    <source>
        <strain evidence="2">E1425</strain>
    </source>
</reference>
<feature type="compositionally biased region" description="Low complexity" evidence="1">
    <location>
        <begin position="101"/>
        <end position="112"/>
    </location>
</feature>
<protein>
    <submittedName>
        <fullName evidence="2">Uncharacterized protein</fullName>
    </submittedName>
</protein>
<dbReference type="Proteomes" id="UP000827284">
    <property type="component" value="Unassembled WGS sequence"/>
</dbReference>
<feature type="compositionally biased region" description="Low complexity" evidence="1">
    <location>
        <begin position="121"/>
        <end position="131"/>
    </location>
</feature>
<accession>A0A9P3LZT8</accession>
<dbReference type="OrthoDB" id="2446835at2759"/>
<feature type="compositionally biased region" description="Basic residues" evidence="1">
    <location>
        <begin position="83"/>
        <end position="92"/>
    </location>
</feature>
<feature type="compositionally biased region" description="Pro residues" evidence="1">
    <location>
        <begin position="1"/>
        <end position="11"/>
    </location>
</feature>
<feature type="compositionally biased region" description="Low complexity" evidence="1">
    <location>
        <begin position="605"/>
        <end position="627"/>
    </location>
</feature>
<feature type="compositionally biased region" description="Polar residues" evidence="1">
    <location>
        <begin position="553"/>
        <end position="562"/>
    </location>
</feature>
<sequence>MDVDNRPPPLPAKLRWRPYANGNSLKSKKPKKSDALKQKQAPNPKAVASKVRGAQYYTGKTRTVEVQLQWEEAETIESMSHGGHPHNHHHAHQHEQRSRDSSPSASSVTSSSTAEGHSKSRSNSGDSNSSGVFASLQRAMSSLPSPPPSQPLTTRLDLVGGQSDFGLFRASIPGLTDSGFLNSGLALDAASTDNAYQIAVNALFQSRNFRNPTAFHTPALLHENSANVPLTNAAPAASAAAPTTAPSSAALLGASTINQALLSDPNRMLSGLELMSIATIDELLTSCGYVETGSNPTAAPHSALGAQILPSPANSNQSLDSSPLGDLLDLDGNAGFVRGVSPCSTSFSPMAITNNSFEALLAQSMAPGQAAQTSSTATGTDNAYTELLQELASPFDYLAGDANVGSNPASWPSLFELAAAKDKSLASVETLAVSSAPAPQRMEIATQTDGPYSPASAASSTRGSTQGSPLANSLGLSDEELDPDWLNFLDEASPLFTDVDMPSPSSSGDEGGQALPSSPSKATPQRDRSMWNWAEELLKPGAKTPTGTRGGFPTSNGSFSSTGGVVPGGHIGGGGLVRTLRTVKPKGPTEKEGTVESSRESQADKSSAASTSAASAKATTTSAAAAAPVEESSDSQFGGLMAMIRGLWVTKKGGDDD</sequence>
<evidence type="ECO:0000313" key="3">
    <source>
        <dbReference type="Proteomes" id="UP000827284"/>
    </source>
</evidence>
<feature type="compositionally biased region" description="Basic and acidic residues" evidence="1">
    <location>
        <begin position="587"/>
        <end position="603"/>
    </location>
</feature>
<gene>
    <name evidence="2" type="ORF">EMPS_08836</name>
</gene>
<feature type="region of interest" description="Disordered" evidence="1">
    <location>
        <begin position="79"/>
        <end position="131"/>
    </location>
</feature>
<keyword evidence="3" id="KW-1185">Reference proteome</keyword>
<dbReference type="EMBL" id="BQFW01000012">
    <property type="protein sequence ID" value="GJJ76477.1"/>
    <property type="molecule type" value="Genomic_DNA"/>
</dbReference>
<feature type="region of interest" description="Disordered" evidence="1">
    <location>
        <begin position="1"/>
        <end position="61"/>
    </location>
</feature>
<feature type="region of interest" description="Disordered" evidence="1">
    <location>
        <begin position="540"/>
        <end position="637"/>
    </location>
</feature>
<feature type="compositionally biased region" description="Polar residues" evidence="1">
    <location>
        <begin position="446"/>
        <end position="475"/>
    </location>
</feature>
<organism evidence="2 3">
    <name type="scientific">Entomortierella parvispora</name>
    <dbReference type="NCBI Taxonomy" id="205924"/>
    <lineage>
        <taxon>Eukaryota</taxon>
        <taxon>Fungi</taxon>
        <taxon>Fungi incertae sedis</taxon>
        <taxon>Mucoromycota</taxon>
        <taxon>Mortierellomycotina</taxon>
        <taxon>Mortierellomycetes</taxon>
        <taxon>Mortierellales</taxon>
        <taxon>Mortierellaceae</taxon>
        <taxon>Entomortierella</taxon>
    </lineage>
</organism>
<evidence type="ECO:0000313" key="2">
    <source>
        <dbReference type="EMBL" id="GJJ76477.1"/>
    </source>
</evidence>
<comment type="caution">
    <text evidence="2">The sequence shown here is derived from an EMBL/GenBank/DDBJ whole genome shotgun (WGS) entry which is preliminary data.</text>
</comment>
<dbReference type="AlphaFoldDB" id="A0A9P3LZT8"/>
<proteinExistence type="predicted"/>
<feature type="region of interest" description="Disordered" evidence="1">
    <location>
        <begin position="446"/>
        <end position="477"/>
    </location>
</feature>
<evidence type="ECO:0000256" key="1">
    <source>
        <dbReference type="SAM" id="MobiDB-lite"/>
    </source>
</evidence>
<name>A0A9P3LZT8_9FUNG</name>
<feature type="region of interest" description="Disordered" evidence="1">
    <location>
        <begin position="496"/>
        <end position="527"/>
    </location>
</feature>
<feature type="compositionally biased region" description="Gly residues" evidence="1">
    <location>
        <begin position="565"/>
        <end position="576"/>
    </location>
</feature>